<protein>
    <submittedName>
        <fullName evidence="1">Uncharacterized protein</fullName>
    </submittedName>
</protein>
<dbReference type="EMBL" id="UOGL01000359">
    <property type="protein sequence ID" value="VAX39700.1"/>
    <property type="molecule type" value="Genomic_DNA"/>
</dbReference>
<name>A0A3B1DWJ0_9ZZZZ</name>
<proteinExistence type="predicted"/>
<organism evidence="1">
    <name type="scientific">hydrothermal vent metagenome</name>
    <dbReference type="NCBI Taxonomy" id="652676"/>
    <lineage>
        <taxon>unclassified sequences</taxon>
        <taxon>metagenomes</taxon>
        <taxon>ecological metagenomes</taxon>
    </lineage>
</organism>
<evidence type="ECO:0000313" key="1">
    <source>
        <dbReference type="EMBL" id="VAX39700.1"/>
    </source>
</evidence>
<dbReference type="AlphaFoldDB" id="A0A3B1DWJ0"/>
<sequence>MQQIKIFKNIESEIDELEREVNSWIAESRVTIVNIFGNIAPQTPGVSPSSGLGGGAFAPSDVMLVVLYISTQKKT</sequence>
<accession>A0A3B1DWJ0</accession>
<reference evidence="1" key="1">
    <citation type="submission" date="2018-06" db="EMBL/GenBank/DDBJ databases">
        <authorList>
            <person name="Zhirakovskaya E."/>
        </authorList>
    </citation>
    <scope>NUCLEOTIDE SEQUENCE</scope>
</reference>
<gene>
    <name evidence="1" type="ORF">MNBD_PLANCTO02-650</name>
</gene>